<keyword evidence="2" id="KW-0731">Sigma factor</keyword>
<dbReference type="Pfam" id="PF04545">
    <property type="entry name" value="Sigma70_r4"/>
    <property type="match status" value="1"/>
</dbReference>
<proteinExistence type="predicted"/>
<keyword evidence="3" id="KW-0238">DNA-binding</keyword>
<dbReference type="PRINTS" id="PR00046">
    <property type="entry name" value="SIGMA70FCT"/>
</dbReference>
<evidence type="ECO:0000259" key="6">
    <source>
        <dbReference type="Pfam" id="PF04545"/>
    </source>
</evidence>
<feature type="region of interest" description="Disordered" evidence="5">
    <location>
        <begin position="196"/>
        <end position="226"/>
    </location>
</feature>
<name>A0A9D1LPD6_9FIRM</name>
<dbReference type="InterPro" id="IPR014284">
    <property type="entry name" value="RNA_pol_sigma-70_dom"/>
</dbReference>
<dbReference type="GO" id="GO:0006352">
    <property type="term" value="P:DNA-templated transcription initiation"/>
    <property type="evidence" value="ECO:0007669"/>
    <property type="project" value="InterPro"/>
</dbReference>
<keyword evidence="1" id="KW-0805">Transcription regulation</keyword>
<dbReference type="InterPro" id="IPR000943">
    <property type="entry name" value="RNA_pol_sigma70"/>
</dbReference>
<dbReference type="SUPFAM" id="SSF88659">
    <property type="entry name" value="Sigma3 and sigma4 domains of RNA polymerase sigma factors"/>
    <property type="match status" value="2"/>
</dbReference>
<comment type="caution">
    <text evidence="7">The sequence shown here is derived from an EMBL/GenBank/DDBJ whole genome shotgun (WGS) entry which is preliminary data.</text>
</comment>
<dbReference type="InterPro" id="IPR050239">
    <property type="entry name" value="Sigma-70_RNA_pol_init_factors"/>
</dbReference>
<keyword evidence="4" id="KW-0804">Transcription</keyword>
<dbReference type="InterPro" id="IPR013325">
    <property type="entry name" value="RNA_pol_sigma_r2"/>
</dbReference>
<dbReference type="InterPro" id="IPR007630">
    <property type="entry name" value="RNA_pol_sigma70_r4"/>
</dbReference>
<dbReference type="SUPFAM" id="SSF88946">
    <property type="entry name" value="Sigma2 domain of RNA polymerase sigma factors"/>
    <property type="match status" value="1"/>
</dbReference>
<dbReference type="InterPro" id="IPR013324">
    <property type="entry name" value="RNA_pol_sigma_r3/r4-like"/>
</dbReference>
<evidence type="ECO:0000313" key="8">
    <source>
        <dbReference type="Proteomes" id="UP000824070"/>
    </source>
</evidence>
<dbReference type="Gene3D" id="1.20.120.1810">
    <property type="match status" value="1"/>
</dbReference>
<reference evidence="7" key="2">
    <citation type="journal article" date="2021" name="PeerJ">
        <title>Extensive microbial diversity within the chicken gut microbiome revealed by metagenomics and culture.</title>
        <authorList>
            <person name="Gilroy R."/>
            <person name="Ravi A."/>
            <person name="Getino M."/>
            <person name="Pursley I."/>
            <person name="Horton D.L."/>
            <person name="Alikhan N.F."/>
            <person name="Baker D."/>
            <person name="Gharbi K."/>
            <person name="Hall N."/>
            <person name="Watson M."/>
            <person name="Adriaenssens E.M."/>
            <person name="Foster-Nyarko E."/>
            <person name="Jarju S."/>
            <person name="Secka A."/>
            <person name="Antonio M."/>
            <person name="Oren A."/>
            <person name="Chaudhuri R.R."/>
            <person name="La Ragione R."/>
            <person name="Hildebrand F."/>
            <person name="Pallen M.J."/>
        </authorList>
    </citation>
    <scope>NUCLEOTIDE SEQUENCE</scope>
    <source>
        <strain evidence="7">ChiGjej1B1-22543</strain>
    </source>
</reference>
<dbReference type="Gene3D" id="1.20.140.160">
    <property type="match status" value="1"/>
</dbReference>
<dbReference type="PANTHER" id="PTHR30603:SF47">
    <property type="entry name" value="RNA POLYMERASE SIGMA FACTOR SIGD, CHLOROPLASTIC"/>
    <property type="match status" value="1"/>
</dbReference>
<dbReference type="AlphaFoldDB" id="A0A9D1LPD6"/>
<feature type="domain" description="RNA polymerase sigma-70 region 4" evidence="6">
    <location>
        <begin position="235"/>
        <end position="284"/>
    </location>
</feature>
<protein>
    <submittedName>
        <fullName evidence="7">Sigma-70 family RNA polymerase sigma factor</fullName>
    </submittedName>
</protein>
<dbReference type="GO" id="GO:0003677">
    <property type="term" value="F:DNA binding"/>
    <property type="evidence" value="ECO:0007669"/>
    <property type="project" value="UniProtKB-KW"/>
</dbReference>
<gene>
    <name evidence="7" type="ORF">IAC52_04730</name>
</gene>
<dbReference type="PANTHER" id="PTHR30603">
    <property type="entry name" value="RNA POLYMERASE SIGMA FACTOR RPO"/>
    <property type="match status" value="1"/>
</dbReference>
<organism evidence="7 8">
    <name type="scientific">Candidatus Alloenteromonas pullicola</name>
    <dbReference type="NCBI Taxonomy" id="2840784"/>
    <lineage>
        <taxon>Bacteria</taxon>
        <taxon>Bacillati</taxon>
        <taxon>Bacillota</taxon>
        <taxon>Bacillota incertae sedis</taxon>
        <taxon>Candidatus Alloenteromonas</taxon>
    </lineage>
</organism>
<evidence type="ECO:0000256" key="5">
    <source>
        <dbReference type="SAM" id="MobiDB-lite"/>
    </source>
</evidence>
<accession>A0A9D1LPD6</accession>
<evidence type="ECO:0000256" key="3">
    <source>
        <dbReference type="ARBA" id="ARBA00023125"/>
    </source>
</evidence>
<reference evidence="7" key="1">
    <citation type="submission" date="2020-10" db="EMBL/GenBank/DDBJ databases">
        <authorList>
            <person name="Gilroy R."/>
        </authorList>
    </citation>
    <scope>NUCLEOTIDE SEQUENCE</scope>
    <source>
        <strain evidence="7">ChiGjej1B1-22543</strain>
    </source>
</reference>
<dbReference type="GO" id="GO:0016987">
    <property type="term" value="F:sigma factor activity"/>
    <property type="evidence" value="ECO:0007669"/>
    <property type="project" value="UniProtKB-KW"/>
</dbReference>
<evidence type="ECO:0000256" key="2">
    <source>
        <dbReference type="ARBA" id="ARBA00023082"/>
    </source>
</evidence>
<dbReference type="NCBIfam" id="TIGR02937">
    <property type="entry name" value="sigma70-ECF"/>
    <property type="match status" value="1"/>
</dbReference>
<dbReference type="EMBL" id="DVMV01000039">
    <property type="protein sequence ID" value="HIU45583.1"/>
    <property type="molecule type" value="Genomic_DNA"/>
</dbReference>
<evidence type="ECO:0000256" key="4">
    <source>
        <dbReference type="ARBA" id="ARBA00023163"/>
    </source>
</evidence>
<dbReference type="Proteomes" id="UP000824070">
    <property type="component" value="Unassembled WGS sequence"/>
</dbReference>
<evidence type="ECO:0000256" key="1">
    <source>
        <dbReference type="ARBA" id="ARBA00023015"/>
    </source>
</evidence>
<evidence type="ECO:0000313" key="7">
    <source>
        <dbReference type="EMBL" id="HIU45583.1"/>
    </source>
</evidence>
<sequence>MDFDKANLADALAQVRQEALNHPRLTTEQSIALGKRIKAGLREGASEEERQDAIEARNELVSSNLEMVLRVVSDLIPESLRGKEANLDLIQEGYNALISAAERYDPDKNLPFFPFAKQSVQWAVKDALSKIGPIRIDSKTKSDLARVAKAYLDLSSSLGREPTSEEIAEKSGEGITAEDVDRLNVLRQQLYGVDSLDASSSDDSERTEIDNLPDSGESISESIDRDEKDELLRQAIDSLPDREKSIVIRCWGLYGHQKETYAAVGRDMGISRERVRQLDERASQLIKAFMEDHGIDG</sequence>